<reference evidence="1 5" key="1">
    <citation type="submission" date="2012-02" db="EMBL/GenBank/DDBJ databases">
        <title>The Genome Sequence of Parabacteroides goldsteinii CL02T12C30.</title>
        <authorList>
            <consortium name="The Broad Institute Genome Sequencing Platform"/>
            <person name="Earl A."/>
            <person name="Ward D."/>
            <person name="Feldgarden M."/>
            <person name="Gevers D."/>
            <person name="Zitomersky N.L."/>
            <person name="Coyne M.J."/>
            <person name="Comstock L.E."/>
            <person name="Young S.K."/>
            <person name="Zeng Q."/>
            <person name="Gargeya S."/>
            <person name="Fitzgerald M."/>
            <person name="Haas B."/>
            <person name="Abouelleil A."/>
            <person name="Alvarado L."/>
            <person name="Arachchi H.M."/>
            <person name="Berlin A."/>
            <person name="Chapman S.B."/>
            <person name="Gearin G."/>
            <person name="Goldberg J."/>
            <person name="Griggs A."/>
            <person name="Gujja S."/>
            <person name="Hansen M."/>
            <person name="Heiman D."/>
            <person name="Howarth C."/>
            <person name="Larimer J."/>
            <person name="Lui A."/>
            <person name="MacDonald P.J.P."/>
            <person name="McCowen C."/>
            <person name="Montmayeur A."/>
            <person name="Murphy C."/>
            <person name="Neiman D."/>
            <person name="Pearson M."/>
            <person name="Priest M."/>
            <person name="Roberts A."/>
            <person name="Saif S."/>
            <person name="Shea T."/>
            <person name="Sisk P."/>
            <person name="Stolte C."/>
            <person name="Sykes S."/>
            <person name="Wortman J."/>
            <person name="Nusbaum C."/>
            <person name="Birren B."/>
        </authorList>
    </citation>
    <scope>NUCLEOTIDE SEQUENCE [LARGE SCALE GENOMIC DNA]</scope>
    <source>
        <strain evidence="1 5">CL02T12C30</strain>
    </source>
</reference>
<evidence type="ECO:0000313" key="2">
    <source>
        <dbReference type="EMBL" id="EKN09843.1"/>
    </source>
</evidence>
<evidence type="ECO:0000313" key="5">
    <source>
        <dbReference type="Proteomes" id="UP000006330"/>
    </source>
</evidence>
<dbReference type="AlphaFoldDB" id="K5ZE20"/>
<evidence type="ECO:0000313" key="4">
    <source>
        <dbReference type="EMBL" id="EKN17598.1"/>
    </source>
</evidence>
<protein>
    <submittedName>
        <fullName evidence="1">Uncharacterized protein</fullName>
    </submittedName>
</protein>
<dbReference type="PATRIC" id="fig|999418.3.peg.1361"/>
<dbReference type="EMBL" id="AGZO01000012">
    <property type="protein sequence ID" value="EKN17598.1"/>
    <property type="molecule type" value="Genomic_DNA"/>
</dbReference>
<dbReference type="Proteomes" id="UP000006330">
    <property type="component" value="Unassembled WGS sequence"/>
</dbReference>
<evidence type="ECO:0000313" key="3">
    <source>
        <dbReference type="EMBL" id="EKN15039.1"/>
    </source>
</evidence>
<sequence length="326" mass="36963">MADVSLNGLKVKTDSLPNDWYVSLINPKSGEPAEIMTVSKLVEMFTEKQPEVTESSKGVMSPQGLISNPGSYRVNRKCLNISLESKKAYRIKINKSNHLNFRIKLFGRWLNGMPHGVIYKEISYANGSARESRVNIGNKPICSVYYISDPYISGESIYVDIINKANGENEAVAIIEYYFNFSGFEFIENQIPRTEDLDKNNRDETDFELRSSVNTLAASPNALTDTISTSPVLESRQVRSTCLQNHLYQILLPTYQGRMDRMVQHQLELNHPKHRNSMSGQSTRSVALSWNYKQKTRDLNKSSISLTIARYNKCNLPRAGPPRVIN</sequence>
<comment type="caution">
    <text evidence="1">The sequence shown here is derived from an EMBL/GenBank/DDBJ whole genome shotgun (WGS) entry which is preliminary data.</text>
</comment>
<name>K5ZE20_9BACT</name>
<organism evidence="1 5">
    <name type="scientific">Parabacteroides goldsteinii CL02T12C30</name>
    <dbReference type="NCBI Taxonomy" id="999418"/>
    <lineage>
        <taxon>Bacteria</taxon>
        <taxon>Pseudomonadati</taxon>
        <taxon>Bacteroidota</taxon>
        <taxon>Bacteroidia</taxon>
        <taxon>Bacteroidales</taxon>
        <taxon>Tannerellaceae</taxon>
        <taxon>Parabacteroides</taxon>
    </lineage>
</organism>
<dbReference type="HOGENOM" id="CLU_852174_0_0_10"/>
<accession>K5ZE20</accession>
<dbReference type="RefSeq" id="WP_007652496.1">
    <property type="nucleotide sequence ID" value="NZ_JH976472.1"/>
</dbReference>
<dbReference type="EMBL" id="AGZO01000017">
    <property type="protein sequence ID" value="EKN15039.1"/>
    <property type="molecule type" value="Genomic_DNA"/>
</dbReference>
<gene>
    <name evidence="4" type="ORF">HMPREF1076_01342</name>
    <name evidence="3" type="ORF">HMPREF1076_02376</name>
    <name evidence="2" type="ORF">HMPREF1076_04090</name>
    <name evidence="1" type="ORF">HMPREF1076_04489</name>
</gene>
<dbReference type="EMBL" id="AGZO01000031">
    <property type="protein sequence ID" value="EKN09460.1"/>
    <property type="molecule type" value="Genomic_DNA"/>
</dbReference>
<dbReference type="EMBL" id="AGZO01000029">
    <property type="protein sequence ID" value="EKN09843.1"/>
    <property type="molecule type" value="Genomic_DNA"/>
</dbReference>
<evidence type="ECO:0000313" key="1">
    <source>
        <dbReference type="EMBL" id="EKN09460.1"/>
    </source>
</evidence>
<proteinExistence type="predicted"/>